<dbReference type="GO" id="GO:0045087">
    <property type="term" value="P:innate immune response"/>
    <property type="evidence" value="ECO:0007669"/>
    <property type="project" value="TreeGrafter"/>
</dbReference>
<dbReference type="GO" id="GO:0005737">
    <property type="term" value="C:cytoplasm"/>
    <property type="evidence" value="ECO:0007669"/>
    <property type="project" value="TreeGrafter"/>
</dbReference>
<feature type="repeat" description="ANK" evidence="3">
    <location>
        <begin position="467"/>
        <end position="499"/>
    </location>
</feature>
<dbReference type="InterPro" id="IPR002110">
    <property type="entry name" value="Ankyrin_rpt"/>
</dbReference>
<dbReference type="AlphaFoldDB" id="A0A8J7NKE8"/>
<feature type="repeat" description="ANK" evidence="3">
    <location>
        <begin position="72"/>
        <end position="104"/>
    </location>
</feature>
<evidence type="ECO:0000256" key="3">
    <source>
        <dbReference type="PROSITE-ProRule" id="PRU00023"/>
    </source>
</evidence>
<feature type="repeat" description="ANK" evidence="3">
    <location>
        <begin position="237"/>
        <end position="269"/>
    </location>
</feature>
<feature type="repeat" description="ANK" evidence="3">
    <location>
        <begin position="105"/>
        <end position="137"/>
    </location>
</feature>
<feature type="repeat" description="ANK" evidence="3">
    <location>
        <begin position="638"/>
        <end position="670"/>
    </location>
</feature>
<comment type="caution">
    <text evidence="4">The sequence shown here is derived from an EMBL/GenBank/DDBJ whole genome shotgun (WGS) entry which is preliminary data.</text>
</comment>
<feature type="repeat" description="ANK" evidence="3">
    <location>
        <begin position="932"/>
        <end position="964"/>
    </location>
</feature>
<sequence>MSRVCIVVLEEEEDDPSTFVSKVSQEHYPLPASDSNAQDRKPPLLKAIFNVDPDEVRSLIFKKEDVNVQDNEKRTPLHAAAYLGDAEIIELLILSGARVNAKDNKWLTPLHRAVASCSEVSVQVLLKHSADVNARDKNWQTPLHIAAANKAVKCAEALVPLLSNVNVSDRAGRTALHHAAFSGHVEMVKLLLSRGANINAFDKKDRRAIHWAAYMGHIEVVKLLVSHGAEVTCKDKKAYTPLHASASSGMISVVKYLLDLGVDINEPNAYGNTPLHVACYNGQDVVVNELIDCGANVNQVNEKGFAPLHFTAASRHGALCLELLVGNGADVNIKSKDGKTPLHMTAIHGRFSRSQAVIQSGAEIDCEDKNGNTPLHIAARYGHELLINTLITNGADTAKRGIHGMFPLHLAALSGFSDCCRKLLSSGNPAKHYPYNIDFEYFDSNPDFSVSSCICFAGFDIDTPDNFGRTCLHAAAAGGNLECLNLLLNTGADFNKKDKFGRTPLHYAAANCNYQCLFALVGSGASVNDLDERGCTPLHYAAASDTDGNTLSIRITLSAFLSQTREILAILACGECLEYLLRNDANPGIRDKHGYNAVHYAAAYGHRLCLELIASETPLDVLMETSGADILNDSDARAPISPLHLAAYHSHHQALEVLVQSLLDLDVRNSNGRTPLDLAAFKGHVECVDVLINQGASILVKDYTLKRTPIHAAATNGHSECLRLLIGNADLQTAVDIQDGNGQIKIVSFVFSQKQLLIFLALARTPLMLSVLSGHTDCVYSLLNKGANVNAKDKWGRTALHRGAVTGHEECVEALLQHNANFLIRDCKGRTAVHLAAACGHIGVLGGLLQAVQSMDTVPVITDNRGYTPLHWACYNGHDTCVELLLEQEIFQKMEGNPFSPLHCAVINDNEGAAEMLIDTLGAAIVNATDSKARTPLHAAAFTDHVECLQLLLSHNAQVNTVDSSGKTPLMMAAENGQTNAVEVLVSSAKADLTLQDSNKNTALHLACSKVRDLATSMYRNEIALRDSYHIQKHLLLFFFFQGHETSALLILEKITDRNLINSTNAALQTPLHVAARNGLTVVVQELLGKGASVLAVDENGYTPALACAPNKDVADCLALILATMMPVSPSTTMPSLSFNAINHYTNPSKTVTFDTLPILRSEHTSYCSFNNIGREDGYSFNEEDELNDSDSETY</sequence>
<feature type="repeat" description="ANK" evidence="3">
    <location>
        <begin position="138"/>
        <end position="170"/>
    </location>
</feature>
<dbReference type="EMBL" id="JAAWVO010015088">
    <property type="protein sequence ID" value="MBN3314346.1"/>
    <property type="molecule type" value="Genomic_DNA"/>
</dbReference>
<dbReference type="InterPro" id="IPR051631">
    <property type="entry name" value="Ankyrin-KH/SAM_domain"/>
</dbReference>
<dbReference type="SUPFAM" id="SSF48403">
    <property type="entry name" value="Ankyrin repeat"/>
    <property type="match status" value="3"/>
</dbReference>
<dbReference type="Proteomes" id="UP000736164">
    <property type="component" value="Unassembled WGS sequence"/>
</dbReference>
<accession>A0A8J7NKE8</accession>
<feature type="repeat" description="ANK" evidence="3">
    <location>
        <begin position="204"/>
        <end position="236"/>
    </location>
</feature>
<dbReference type="InterPro" id="IPR036770">
    <property type="entry name" value="Ankyrin_rpt-contain_sf"/>
</dbReference>
<dbReference type="PANTHER" id="PTHR23206">
    <property type="entry name" value="MASK PROTEIN"/>
    <property type="match status" value="1"/>
</dbReference>
<keyword evidence="1" id="KW-0677">Repeat</keyword>
<organism evidence="4 5">
    <name type="scientific">Atractosteus spatula</name>
    <name type="common">Alligator gar</name>
    <name type="synonym">Lepisosteus spatula</name>
    <dbReference type="NCBI Taxonomy" id="7917"/>
    <lineage>
        <taxon>Eukaryota</taxon>
        <taxon>Metazoa</taxon>
        <taxon>Chordata</taxon>
        <taxon>Craniata</taxon>
        <taxon>Vertebrata</taxon>
        <taxon>Euteleostomi</taxon>
        <taxon>Actinopterygii</taxon>
        <taxon>Neopterygii</taxon>
        <taxon>Holostei</taxon>
        <taxon>Semionotiformes</taxon>
        <taxon>Lepisosteidae</taxon>
        <taxon>Atractosteus</taxon>
    </lineage>
</organism>
<feature type="repeat" description="ANK" evidence="3">
    <location>
        <begin position="865"/>
        <end position="887"/>
    </location>
</feature>
<feature type="repeat" description="ANK" evidence="3">
    <location>
        <begin position="795"/>
        <end position="827"/>
    </location>
</feature>
<keyword evidence="5" id="KW-1185">Reference proteome</keyword>
<feature type="repeat" description="ANK" evidence="3">
    <location>
        <begin position="403"/>
        <end position="427"/>
    </location>
</feature>
<feature type="repeat" description="ANK" evidence="3">
    <location>
        <begin position="270"/>
        <end position="302"/>
    </location>
</feature>
<name>A0A8J7NKE8_ATRSP</name>
<feature type="repeat" description="ANK" evidence="3">
    <location>
        <begin position="171"/>
        <end position="203"/>
    </location>
</feature>
<dbReference type="Pfam" id="PF00023">
    <property type="entry name" value="Ank"/>
    <property type="match status" value="5"/>
</dbReference>
<evidence type="ECO:0000313" key="5">
    <source>
        <dbReference type="Proteomes" id="UP000736164"/>
    </source>
</evidence>
<reference evidence="4" key="1">
    <citation type="journal article" date="2021" name="Cell">
        <title>Tracing the genetic footprints of vertebrate landing in non-teleost ray-finned fishes.</title>
        <authorList>
            <person name="Bi X."/>
            <person name="Wang K."/>
            <person name="Yang L."/>
            <person name="Pan H."/>
            <person name="Jiang H."/>
            <person name="Wei Q."/>
            <person name="Fang M."/>
            <person name="Yu H."/>
            <person name="Zhu C."/>
            <person name="Cai Y."/>
            <person name="He Y."/>
            <person name="Gan X."/>
            <person name="Zeng H."/>
            <person name="Yu D."/>
            <person name="Zhu Y."/>
            <person name="Jiang H."/>
            <person name="Qiu Q."/>
            <person name="Yang H."/>
            <person name="Zhang Y.E."/>
            <person name="Wang W."/>
            <person name="Zhu M."/>
            <person name="He S."/>
            <person name="Zhang G."/>
        </authorList>
    </citation>
    <scope>NUCLEOTIDE SEQUENCE</scope>
    <source>
        <strain evidence="4">Allg_001</strain>
    </source>
</reference>
<protein>
    <submittedName>
        <fullName evidence="4">ANR28 phosphatase</fullName>
    </submittedName>
</protein>
<dbReference type="Pfam" id="PF12796">
    <property type="entry name" value="Ank_2"/>
    <property type="match status" value="8"/>
</dbReference>
<feature type="non-terminal residue" evidence="4">
    <location>
        <position position="1195"/>
    </location>
</feature>
<dbReference type="Gene3D" id="1.25.40.20">
    <property type="entry name" value="Ankyrin repeat-containing domain"/>
    <property type="match status" value="11"/>
</dbReference>
<dbReference type="PANTHER" id="PTHR23206:SF7">
    <property type="entry name" value="PROTEIN KINASE DOMAIN-CONTAINING PROTEIN"/>
    <property type="match status" value="1"/>
</dbReference>
<dbReference type="PROSITE" id="PS50088">
    <property type="entry name" value="ANK_REPEAT"/>
    <property type="match status" value="21"/>
</dbReference>
<gene>
    <name evidence="4" type="primary">Ankrd28</name>
    <name evidence="4" type="ORF">GTO95_0013327</name>
</gene>
<evidence type="ECO:0000313" key="4">
    <source>
        <dbReference type="EMBL" id="MBN3314346.1"/>
    </source>
</evidence>
<feature type="repeat" description="ANK" evidence="3">
    <location>
        <begin position="762"/>
        <end position="794"/>
    </location>
</feature>
<feature type="repeat" description="ANK" evidence="3">
    <location>
        <begin position="500"/>
        <end position="532"/>
    </location>
</feature>
<feature type="repeat" description="ANK" evidence="3">
    <location>
        <begin position="1067"/>
        <end position="1099"/>
    </location>
</feature>
<dbReference type="PRINTS" id="PR01415">
    <property type="entry name" value="ANKYRIN"/>
</dbReference>
<feature type="repeat" description="ANK" evidence="3">
    <location>
        <begin position="337"/>
        <end position="369"/>
    </location>
</feature>
<evidence type="ECO:0000256" key="1">
    <source>
        <dbReference type="ARBA" id="ARBA00022737"/>
    </source>
</evidence>
<evidence type="ECO:0000256" key="2">
    <source>
        <dbReference type="ARBA" id="ARBA00023043"/>
    </source>
</evidence>
<feature type="repeat" description="ANK" evidence="3">
    <location>
        <begin position="965"/>
        <end position="998"/>
    </location>
</feature>
<proteinExistence type="predicted"/>
<feature type="repeat" description="ANK" evidence="3">
    <location>
        <begin position="370"/>
        <end position="402"/>
    </location>
</feature>
<dbReference type="PROSITE" id="PS50297">
    <property type="entry name" value="ANK_REP_REGION"/>
    <property type="match status" value="19"/>
</dbReference>
<keyword evidence="2 3" id="KW-0040">ANK repeat</keyword>
<dbReference type="SMART" id="SM00248">
    <property type="entry name" value="ANK"/>
    <property type="match status" value="28"/>
</dbReference>
<feature type="repeat" description="ANK" evidence="3">
    <location>
        <begin position="671"/>
        <end position="703"/>
    </location>
</feature>
<feature type="non-terminal residue" evidence="4">
    <location>
        <position position="1"/>
    </location>
</feature>
<feature type="repeat" description="ANK" evidence="3">
    <location>
        <begin position="303"/>
        <end position="336"/>
    </location>
</feature>